<organism evidence="5 6">
    <name type="scientific">Chelydra serpentina</name>
    <name type="common">Snapping turtle</name>
    <name type="synonym">Testudo serpentina</name>
    <dbReference type="NCBI Taxonomy" id="8475"/>
    <lineage>
        <taxon>Eukaryota</taxon>
        <taxon>Metazoa</taxon>
        <taxon>Chordata</taxon>
        <taxon>Craniata</taxon>
        <taxon>Vertebrata</taxon>
        <taxon>Euteleostomi</taxon>
        <taxon>Archelosauria</taxon>
        <taxon>Testudinata</taxon>
        <taxon>Testudines</taxon>
        <taxon>Cryptodira</taxon>
        <taxon>Durocryptodira</taxon>
        <taxon>Americhelydia</taxon>
        <taxon>Chelydroidea</taxon>
        <taxon>Chelydridae</taxon>
        <taxon>Chelydra</taxon>
    </lineage>
</organism>
<sequence length="617" mass="68685">VRPMAYRAFLGEHGDSSRSISPCPDPGSVLIMDHPSMRILSSCCKMSDIVDEGITLVEDINKSREPIPSLEAIYLLSPVEKSVQALIHDFQGTPTFSYKAAHVFFINPCPEPLFKAMSKSRITKVIKTLKEINMAFLPYESQVYSLDGPRIFQYRFIPCRFFETNKPMEMMAEQIATLCETLGEYPAICYRKDHEGNFHLAHAVLAKLKAFKANEPSMGEGPDKARSQLLIVDRSFDLVSPLLHELTYQAMAYDLLSLENDTYKYETTGISSSREREALLDEDDELWVQLRHMHICDVSKKVTELLRTFCESKRLTTDKANIEDLSQILKKMPQYQKEMDKYSTHLSLAENCMQHFKGTVEKLCSVEQDLAMGTDVDGEMIKEPIKIIMPVLLDPSVQAYDKIRIILLYMFLNHGVGEENLTRLIQHANIQQHSNIIQNMKYLDISPFLPQSGQLRPKRKVRLESTYQLSRWTPMLKDVMEVPGCLLPGLRGGGVTLQAGPKGEGLVWGQALLPSSAWPAASGSGNPGDAARSESPASSQWLGKRSESGLSGTHLPHHAASCPAARAAPASPPAPEQQDLGLERTGPRRPTPPPHCDATSSAAAVYCARDAPRSGTL</sequence>
<evidence type="ECO:0000256" key="1">
    <source>
        <dbReference type="ARBA" id="ARBA00009884"/>
    </source>
</evidence>
<keyword evidence="6" id="KW-1185">Reference proteome</keyword>
<dbReference type="InterPro" id="IPR027482">
    <property type="entry name" value="Sec1-like_dom2"/>
</dbReference>
<keyword evidence="3" id="KW-0653">Protein transport</keyword>
<dbReference type="FunFam" id="3.40.50.2060:FF:000001">
    <property type="entry name" value="syntaxin-binding protein 1 isoform X2"/>
    <property type="match status" value="1"/>
</dbReference>
<dbReference type="GO" id="GO:0016192">
    <property type="term" value="P:vesicle-mediated transport"/>
    <property type="evidence" value="ECO:0007669"/>
    <property type="project" value="InterPro"/>
</dbReference>
<dbReference type="Pfam" id="PF00995">
    <property type="entry name" value="Sec1"/>
    <property type="match status" value="1"/>
</dbReference>
<dbReference type="AlphaFoldDB" id="A0A8C3SEZ5"/>
<dbReference type="FunFam" id="3.90.830.10:FF:000001">
    <property type="entry name" value="syntaxin-binding protein 1 isoform X2"/>
    <property type="match status" value="1"/>
</dbReference>
<reference evidence="5" key="1">
    <citation type="submission" date="2025-08" db="UniProtKB">
        <authorList>
            <consortium name="Ensembl"/>
        </authorList>
    </citation>
    <scope>IDENTIFICATION</scope>
</reference>
<comment type="similarity">
    <text evidence="1">Belongs to the STXBP/unc-18/SEC1 family.</text>
</comment>
<dbReference type="Gene3D" id="1.25.40.60">
    <property type="match status" value="1"/>
</dbReference>
<accession>A0A8C3SEZ5</accession>
<dbReference type="InterPro" id="IPR043127">
    <property type="entry name" value="Sec-1-like_dom3a"/>
</dbReference>
<dbReference type="Gene3D" id="3.40.50.1910">
    <property type="match status" value="1"/>
</dbReference>
<evidence type="ECO:0000313" key="5">
    <source>
        <dbReference type="Ensembl" id="ENSCSRP00000013234.1"/>
    </source>
</evidence>
<dbReference type="InterPro" id="IPR043154">
    <property type="entry name" value="Sec-1-like_dom1"/>
</dbReference>
<feature type="compositionally biased region" description="Low complexity" evidence="4">
    <location>
        <begin position="558"/>
        <end position="569"/>
    </location>
</feature>
<dbReference type="InterPro" id="IPR036045">
    <property type="entry name" value="Sec1-like_sf"/>
</dbReference>
<evidence type="ECO:0000256" key="2">
    <source>
        <dbReference type="ARBA" id="ARBA00022448"/>
    </source>
</evidence>
<evidence type="ECO:0000256" key="4">
    <source>
        <dbReference type="SAM" id="MobiDB-lite"/>
    </source>
</evidence>
<protein>
    <recommendedName>
        <fullName evidence="7">Syntaxin binding protein 2</fullName>
    </recommendedName>
</protein>
<name>A0A8C3SEZ5_CHESE</name>
<dbReference type="Gene3D" id="3.40.50.2060">
    <property type="match status" value="1"/>
</dbReference>
<evidence type="ECO:0008006" key="7">
    <source>
        <dbReference type="Google" id="ProtNLM"/>
    </source>
</evidence>
<dbReference type="Proteomes" id="UP000694403">
    <property type="component" value="Unplaced"/>
</dbReference>
<evidence type="ECO:0000256" key="3">
    <source>
        <dbReference type="ARBA" id="ARBA00022927"/>
    </source>
</evidence>
<proteinExistence type="inferred from homology"/>
<dbReference type="Gene3D" id="3.90.830.10">
    <property type="entry name" value="Syntaxin Binding Protein 1, Chain A, domain 2"/>
    <property type="match status" value="1"/>
</dbReference>
<reference evidence="5" key="2">
    <citation type="submission" date="2025-09" db="UniProtKB">
        <authorList>
            <consortium name="Ensembl"/>
        </authorList>
    </citation>
    <scope>IDENTIFICATION</scope>
</reference>
<feature type="compositionally biased region" description="Low complexity" evidence="4">
    <location>
        <begin position="518"/>
        <end position="528"/>
    </location>
</feature>
<dbReference type="InterPro" id="IPR001619">
    <property type="entry name" value="Sec1-like"/>
</dbReference>
<feature type="region of interest" description="Disordered" evidence="4">
    <location>
        <begin position="518"/>
        <end position="602"/>
    </location>
</feature>
<dbReference type="SUPFAM" id="SSF56815">
    <property type="entry name" value="Sec1/munc18-like (SM) proteins"/>
    <property type="match status" value="1"/>
</dbReference>
<dbReference type="PANTHER" id="PTHR11679">
    <property type="entry name" value="VESICLE PROTEIN SORTING-ASSOCIATED"/>
    <property type="match status" value="1"/>
</dbReference>
<dbReference type="GO" id="GO:0019905">
    <property type="term" value="F:syntaxin binding"/>
    <property type="evidence" value="ECO:0007669"/>
    <property type="project" value="UniProtKB-ARBA"/>
</dbReference>
<dbReference type="GO" id="GO:0015031">
    <property type="term" value="P:protein transport"/>
    <property type="evidence" value="ECO:0007669"/>
    <property type="project" value="UniProtKB-KW"/>
</dbReference>
<keyword evidence="2" id="KW-0813">Transport</keyword>
<dbReference type="Ensembl" id="ENSCSRT00000013775.1">
    <property type="protein sequence ID" value="ENSCSRP00000013234.1"/>
    <property type="gene ID" value="ENSCSRG00000009900.1"/>
</dbReference>
<evidence type="ECO:0000313" key="6">
    <source>
        <dbReference type="Proteomes" id="UP000694403"/>
    </source>
</evidence>